<dbReference type="NCBIfam" id="TIGR00350">
    <property type="entry name" value="lytR_cpsA_psr"/>
    <property type="match status" value="1"/>
</dbReference>
<dbReference type="Proteomes" id="UP001197875">
    <property type="component" value="Unassembled WGS sequence"/>
</dbReference>
<evidence type="ECO:0000259" key="4">
    <source>
        <dbReference type="Pfam" id="PF03816"/>
    </source>
</evidence>
<feature type="compositionally biased region" description="Low complexity" evidence="2">
    <location>
        <begin position="77"/>
        <end position="97"/>
    </location>
</feature>
<dbReference type="RefSeq" id="WP_227614191.1">
    <property type="nucleotide sequence ID" value="NZ_JAJEPR010000003.1"/>
</dbReference>
<feature type="compositionally biased region" description="Polar residues" evidence="2">
    <location>
        <begin position="12"/>
        <end position="25"/>
    </location>
</feature>
<accession>A0AAE3DQE5</accession>
<comment type="caution">
    <text evidence="5">The sequence shown here is derived from an EMBL/GenBank/DDBJ whole genome shotgun (WGS) entry which is preliminary data.</text>
</comment>
<evidence type="ECO:0000256" key="3">
    <source>
        <dbReference type="SAM" id="Phobius"/>
    </source>
</evidence>
<keyword evidence="6" id="KW-1185">Reference proteome</keyword>
<evidence type="ECO:0000313" key="6">
    <source>
        <dbReference type="Proteomes" id="UP001197875"/>
    </source>
</evidence>
<reference evidence="5 6" key="1">
    <citation type="submission" date="2021-10" db="EMBL/GenBank/DDBJ databases">
        <title>Anaerobic single-cell dispensing facilitates the cultivation of human gut bacteria.</title>
        <authorList>
            <person name="Afrizal A."/>
        </authorList>
    </citation>
    <scope>NUCLEOTIDE SEQUENCE [LARGE SCALE GENOMIC DNA]</scope>
    <source>
        <strain evidence="5 6">CLA-AA-H277</strain>
    </source>
</reference>
<sequence>MSERRNQRETTENGQNYTPENQQGAPNGQNYGPYGQPNQGNPYGGQNGYQQGPYSQNRQNYGPNQNRQGRPQGGPGYNQNRGQAGPGYGQQRQQGAYRGQGGPSPYYQNRQGAPYPGQRPPKKKKKGHRKLFFVLEVLVLMILAGGLYVFSRLNKMQQVNIKPGDVIVNKEVQEKEPEVANSYTNIALYGVDSREGQLTIDAHSDALMVASINDKTKDVKLVSVYRDTYLDNTNGEYRKATECYFYGGPTRSISMLNKNLDLDIQDYVTVDFNVVADVVDAIGGVEIDVQQDEIKWLNGYQTEGSQVTGKEIVEVTQAGPQTLNGLQTLSYCRIRYTTGDDYKRTERQRTVLNKILEKVKTMPVTTLVGIVNDMFDHISTSLTLPEIIDLAKDVAAYNLVDTTGFPFNSTPMTLPTGGDCVVPVNLANNVLQLHQWMYGSDSYDAVSSTVQEISDHIINETGAQ</sequence>
<dbReference type="EMBL" id="JAJEPR010000003">
    <property type="protein sequence ID" value="MCC2188677.1"/>
    <property type="molecule type" value="Genomic_DNA"/>
</dbReference>
<dbReference type="Pfam" id="PF03816">
    <property type="entry name" value="LytR_cpsA_psr"/>
    <property type="match status" value="1"/>
</dbReference>
<feature type="domain" description="Cell envelope-related transcriptional attenuator" evidence="4">
    <location>
        <begin position="203"/>
        <end position="360"/>
    </location>
</feature>
<name>A0AAE3DQE5_9FIRM</name>
<feature type="region of interest" description="Disordered" evidence="2">
    <location>
        <begin position="1"/>
        <end position="126"/>
    </location>
</feature>
<dbReference type="Gene3D" id="3.40.630.190">
    <property type="entry name" value="LCP protein"/>
    <property type="match status" value="1"/>
</dbReference>
<protein>
    <submittedName>
        <fullName evidence="5">LCP family protein</fullName>
    </submittedName>
</protein>
<dbReference type="InterPro" id="IPR050922">
    <property type="entry name" value="LytR/CpsA/Psr_CW_biosynth"/>
</dbReference>
<evidence type="ECO:0000256" key="1">
    <source>
        <dbReference type="ARBA" id="ARBA00006068"/>
    </source>
</evidence>
<keyword evidence="3" id="KW-0812">Transmembrane</keyword>
<dbReference type="PANTHER" id="PTHR33392">
    <property type="entry name" value="POLYISOPRENYL-TEICHOIC ACID--PEPTIDOGLYCAN TEICHOIC ACID TRANSFERASE TAGU"/>
    <property type="match status" value="1"/>
</dbReference>
<evidence type="ECO:0000313" key="5">
    <source>
        <dbReference type="EMBL" id="MCC2188677.1"/>
    </source>
</evidence>
<proteinExistence type="inferred from homology"/>
<dbReference type="PANTHER" id="PTHR33392:SF6">
    <property type="entry name" value="POLYISOPRENYL-TEICHOIC ACID--PEPTIDOGLYCAN TEICHOIC ACID TRANSFERASE TAGU"/>
    <property type="match status" value="1"/>
</dbReference>
<keyword evidence="3" id="KW-0472">Membrane</keyword>
<keyword evidence="3" id="KW-1133">Transmembrane helix</keyword>
<comment type="similarity">
    <text evidence="1">Belongs to the LytR/CpsA/Psr (LCP) family.</text>
</comment>
<organism evidence="5 6">
    <name type="scientific">Fusicatenibacter faecihominis</name>
    <dbReference type="NCBI Taxonomy" id="2881276"/>
    <lineage>
        <taxon>Bacteria</taxon>
        <taxon>Bacillati</taxon>
        <taxon>Bacillota</taxon>
        <taxon>Clostridia</taxon>
        <taxon>Lachnospirales</taxon>
        <taxon>Lachnospiraceae</taxon>
        <taxon>Fusicatenibacter</taxon>
    </lineage>
</organism>
<dbReference type="InterPro" id="IPR004474">
    <property type="entry name" value="LytR_CpsA_psr"/>
</dbReference>
<feature type="compositionally biased region" description="Basic and acidic residues" evidence="2">
    <location>
        <begin position="1"/>
        <end position="11"/>
    </location>
</feature>
<evidence type="ECO:0000256" key="2">
    <source>
        <dbReference type="SAM" id="MobiDB-lite"/>
    </source>
</evidence>
<dbReference type="AlphaFoldDB" id="A0AAE3DQE5"/>
<gene>
    <name evidence="5" type="ORF">LKD71_02370</name>
</gene>
<feature type="transmembrane region" description="Helical" evidence="3">
    <location>
        <begin position="131"/>
        <end position="150"/>
    </location>
</feature>
<feature type="compositionally biased region" description="Low complexity" evidence="2">
    <location>
        <begin position="26"/>
        <end position="41"/>
    </location>
</feature>